<dbReference type="InterPro" id="IPR000159">
    <property type="entry name" value="RA_dom"/>
</dbReference>
<dbReference type="Proteomes" id="UP000728185">
    <property type="component" value="Unassembled WGS sequence"/>
</dbReference>
<dbReference type="SMART" id="SM00314">
    <property type="entry name" value="RA"/>
    <property type="match status" value="1"/>
</dbReference>
<dbReference type="PROSITE" id="PS50200">
    <property type="entry name" value="RA"/>
    <property type="match status" value="1"/>
</dbReference>
<evidence type="ECO:0000259" key="1">
    <source>
        <dbReference type="PROSITE" id="PS50200"/>
    </source>
</evidence>
<organism evidence="2 3">
    <name type="scientific">Fasciolopsis buskii</name>
    <dbReference type="NCBI Taxonomy" id="27845"/>
    <lineage>
        <taxon>Eukaryota</taxon>
        <taxon>Metazoa</taxon>
        <taxon>Spiralia</taxon>
        <taxon>Lophotrochozoa</taxon>
        <taxon>Platyhelminthes</taxon>
        <taxon>Trematoda</taxon>
        <taxon>Digenea</taxon>
        <taxon>Plagiorchiida</taxon>
        <taxon>Echinostomata</taxon>
        <taxon>Echinostomatoidea</taxon>
        <taxon>Fasciolidae</taxon>
        <taxon>Fasciolopsis</taxon>
    </lineage>
</organism>
<dbReference type="AlphaFoldDB" id="A0A8E0VHT7"/>
<dbReference type="OrthoDB" id="74314at2759"/>
<protein>
    <submittedName>
        <fullName evidence="2">Ras association domain-containing protein 1</fullName>
    </submittedName>
</protein>
<dbReference type="EMBL" id="LUCM01004342">
    <property type="protein sequence ID" value="KAA0194516.1"/>
    <property type="molecule type" value="Genomic_DNA"/>
</dbReference>
<feature type="domain" description="Ras-associating" evidence="1">
    <location>
        <begin position="56"/>
        <end position="146"/>
    </location>
</feature>
<dbReference type="SUPFAM" id="SSF54236">
    <property type="entry name" value="Ubiquitin-like"/>
    <property type="match status" value="1"/>
</dbReference>
<evidence type="ECO:0000313" key="2">
    <source>
        <dbReference type="EMBL" id="KAA0194516.1"/>
    </source>
</evidence>
<dbReference type="InterPro" id="IPR029071">
    <property type="entry name" value="Ubiquitin-like_domsf"/>
</dbReference>
<name>A0A8E0VHT7_9TREM</name>
<reference evidence="2" key="1">
    <citation type="submission" date="2019-05" db="EMBL/GenBank/DDBJ databases">
        <title>Annotation for the trematode Fasciolopsis buski.</title>
        <authorList>
            <person name="Choi Y.-J."/>
        </authorList>
    </citation>
    <scope>NUCLEOTIDE SEQUENCE</scope>
    <source>
        <strain evidence="2">HT</strain>
        <tissue evidence="2">Whole worm</tissue>
    </source>
</reference>
<sequence>MENAKFSAPVENGPKSAVTSNVATFSTDCDISVWSEFNGKGIQANNQTKSSVFWVPRGSTKVLHVRLSTTAQKVISTLLDRFQIEDNPQKFALYEHTIEGEQEVSVRKLFDDESPLGLLFRWTENGPDQFNQLLGVKRLVLQENETGDIEVN</sequence>
<dbReference type="GO" id="GO:0007165">
    <property type="term" value="P:signal transduction"/>
    <property type="evidence" value="ECO:0007669"/>
    <property type="project" value="InterPro"/>
</dbReference>
<dbReference type="InterPro" id="IPR033614">
    <property type="entry name" value="RASSF1-6"/>
</dbReference>
<comment type="caution">
    <text evidence="2">The sequence shown here is derived from an EMBL/GenBank/DDBJ whole genome shotgun (WGS) entry which is preliminary data.</text>
</comment>
<dbReference type="Gene3D" id="3.10.20.90">
    <property type="entry name" value="Phosphatidylinositol 3-kinase Catalytic Subunit, Chain A, domain 1"/>
    <property type="match status" value="1"/>
</dbReference>
<evidence type="ECO:0000313" key="3">
    <source>
        <dbReference type="Proteomes" id="UP000728185"/>
    </source>
</evidence>
<dbReference type="PANTHER" id="PTHR22738">
    <property type="entry name" value="RASSF"/>
    <property type="match status" value="1"/>
</dbReference>
<proteinExistence type="predicted"/>
<dbReference type="Pfam" id="PF00788">
    <property type="entry name" value="RA"/>
    <property type="match status" value="1"/>
</dbReference>
<accession>A0A8E0VHT7</accession>
<gene>
    <name evidence="2" type="ORF">FBUS_10958</name>
</gene>
<dbReference type="PANTHER" id="PTHR22738:SF10">
    <property type="entry name" value="RAS ASSOCIATION DOMAIN-CONTAINING PROTEIN 1 HOMOLOG"/>
    <property type="match status" value="1"/>
</dbReference>
<keyword evidence="3" id="KW-1185">Reference proteome</keyword>